<keyword evidence="3" id="KW-0456">Lyase</keyword>
<dbReference type="GO" id="GO:0016832">
    <property type="term" value="F:aldehyde-lyase activity"/>
    <property type="evidence" value="ECO:0007669"/>
    <property type="project" value="TreeGrafter"/>
</dbReference>
<accession>A0A9P5HEG6</accession>
<evidence type="ECO:0000256" key="1">
    <source>
        <dbReference type="ARBA" id="ARBA00005568"/>
    </source>
</evidence>
<dbReference type="Pfam" id="PF03328">
    <property type="entry name" value="HpcH_HpaI"/>
    <property type="match status" value="1"/>
</dbReference>
<name>A0A9P5HEG6_9HYPO</name>
<dbReference type="GO" id="GO:0046872">
    <property type="term" value="F:metal ion binding"/>
    <property type="evidence" value="ECO:0007669"/>
    <property type="project" value="UniProtKB-KW"/>
</dbReference>
<comment type="similarity">
    <text evidence="1">Belongs to the HpcH/HpaI aldolase family.</text>
</comment>
<keyword evidence="6" id="KW-1185">Reference proteome</keyword>
<evidence type="ECO:0000313" key="6">
    <source>
        <dbReference type="Proteomes" id="UP000722485"/>
    </source>
</evidence>
<sequence>MTLHSLQNNLQTLVSKNILCKAFGIRLVNNPAVVQLAKNGGFDALFIDLEHSTLSIDDASQHCTAALQIGITPFVRVPYQCGNGYVQRVLDGGAMGVVFPHIHNKVDAQAAVGISKYPPQGHRSMTGQLPLFALKPTPAATIIDQTNAHGSSVILMIETKESIEKVDEIAAIDGVDVLLIGSNDLAIELGVPSQFQSKEFRSALEAVSAACKKHGKVFGLAGIYDAPEIQGWAINTLGARFILAQQDSGVLAGGGKRCADELTRITQS</sequence>
<evidence type="ECO:0000256" key="2">
    <source>
        <dbReference type="ARBA" id="ARBA00022723"/>
    </source>
</evidence>
<dbReference type="InterPro" id="IPR015813">
    <property type="entry name" value="Pyrv/PenolPyrv_kinase-like_dom"/>
</dbReference>
<dbReference type="PANTHER" id="PTHR30502:SF0">
    <property type="entry name" value="PHOSPHOENOLPYRUVATE CARBOXYLASE FAMILY PROTEIN"/>
    <property type="match status" value="1"/>
</dbReference>
<comment type="caution">
    <text evidence="5">The sequence shown here is derived from an EMBL/GenBank/DDBJ whole genome shotgun (WGS) entry which is preliminary data.</text>
</comment>
<gene>
    <name evidence="5" type="ORF">G7Z17_g1646</name>
</gene>
<evidence type="ECO:0000256" key="3">
    <source>
        <dbReference type="ARBA" id="ARBA00023239"/>
    </source>
</evidence>
<protein>
    <recommendedName>
        <fullName evidence="4">HpcH/HpaI aldolase/citrate lyase domain-containing protein</fullName>
    </recommendedName>
</protein>
<dbReference type="InterPro" id="IPR040442">
    <property type="entry name" value="Pyrv_kinase-like_dom_sf"/>
</dbReference>
<dbReference type="InterPro" id="IPR005000">
    <property type="entry name" value="Aldolase/citrate-lyase_domain"/>
</dbReference>
<dbReference type="EMBL" id="JAANBB010000014">
    <property type="protein sequence ID" value="KAF7556150.1"/>
    <property type="molecule type" value="Genomic_DNA"/>
</dbReference>
<dbReference type="OrthoDB" id="2326446at2759"/>
<dbReference type="AlphaFoldDB" id="A0A9P5HEG6"/>
<dbReference type="Gene3D" id="3.20.20.60">
    <property type="entry name" value="Phosphoenolpyruvate-binding domains"/>
    <property type="match status" value="1"/>
</dbReference>
<dbReference type="GO" id="GO:0005737">
    <property type="term" value="C:cytoplasm"/>
    <property type="evidence" value="ECO:0007669"/>
    <property type="project" value="TreeGrafter"/>
</dbReference>
<proteinExistence type="inferred from homology"/>
<evidence type="ECO:0000313" key="5">
    <source>
        <dbReference type="EMBL" id="KAF7556150.1"/>
    </source>
</evidence>
<evidence type="ECO:0000259" key="4">
    <source>
        <dbReference type="Pfam" id="PF03328"/>
    </source>
</evidence>
<reference evidence="5" key="1">
    <citation type="submission" date="2020-03" db="EMBL/GenBank/DDBJ databases">
        <title>Draft Genome Sequence of Cylindrodendrum hubeiense.</title>
        <authorList>
            <person name="Buettner E."/>
            <person name="Kellner H."/>
        </authorList>
    </citation>
    <scope>NUCLEOTIDE SEQUENCE</scope>
    <source>
        <strain evidence="5">IHI 201604</strain>
    </source>
</reference>
<dbReference type="SUPFAM" id="SSF51621">
    <property type="entry name" value="Phosphoenolpyruvate/pyruvate domain"/>
    <property type="match status" value="1"/>
</dbReference>
<keyword evidence="2" id="KW-0479">Metal-binding</keyword>
<feature type="domain" description="HpcH/HpaI aldolase/citrate lyase" evidence="4">
    <location>
        <begin position="29"/>
        <end position="216"/>
    </location>
</feature>
<dbReference type="Proteomes" id="UP000722485">
    <property type="component" value="Unassembled WGS sequence"/>
</dbReference>
<organism evidence="5 6">
    <name type="scientific">Cylindrodendrum hubeiense</name>
    <dbReference type="NCBI Taxonomy" id="595255"/>
    <lineage>
        <taxon>Eukaryota</taxon>
        <taxon>Fungi</taxon>
        <taxon>Dikarya</taxon>
        <taxon>Ascomycota</taxon>
        <taxon>Pezizomycotina</taxon>
        <taxon>Sordariomycetes</taxon>
        <taxon>Hypocreomycetidae</taxon>
        <taxon>Hypocreales</taxon>
        <taxon>Nectriaceae</taxon>
        <taxon>Cylindrodendrum</taxon>
    </lineage>
</organism>
<dbReference type="PANTHER" id="PTHR30502">
    <property type="entry name" value="2-KETO-3-DEOXY-L-RHAMNONATE ALDOLASE"/>
    <property type="match status" value="1"/>
</dbReference>
<dbReference type="InterPro" id="IPR050251">
    <property type="entry name" value="HpcH-HpaI_aldolase"/>
</dbReference>